<dbReference type="InterPro" id="IPR033923">
    <property type="entry name" value="PAK_BD"/>
</dbReference>
<evidence type="ECO:0000313" key="15">
    <source>
        <dbReference type="Proteomes" id="UP000265140"/>
    </source>
</evidence>
<dbReference type="Gene3D" id="3.90.810.10">
    <property type="entry name" value="CRIB domain"/>
    <property type="match status" value="1"/>
</dbReference>
<sequence>MCDNTGTEDKPPAPPVRMSSTIFSTGSSKDPHSVNHSSKPLPSVPEERKPRINIISIFSGAGGRKKDRDRERPEISPPSDFEHTIHVGFDAVTGEFTGMPEQWARLLQTSNITKSEQKKNPQAVLDVLKFYDSTGNGRQKYLSFSSGDVEPSSTTVKGIDDDDDEDDEAPPPIVAPRPEYTRSVSNVHRVIPSQHVSVVLSWSCVSVCLCVFVFVMQVYTRSVIDPIHAPGTFPDGDSASKAVDRQKKKGKMSDEEIIDKLRTIVSFGDPKKKYTRYEKIGQGASGTVYTAIDVATGQEVAIKQINLQKQPKKELIINEIMVMKELKNPNIVNFVDSFLMGEELYVVMEYLAGGSLTDVVTETCMDEAQIAAVCRECLQALDFLHANQVIHRDIKSDNVLLGMDGSVKLTDFGFCAQITPEQSKRSTMVGTPYWMAPEVVTRKAYGPKVDIWSMGIMAIEMVEGEPPYLNENPLRALYLIATNGTPELQNPEKLSPVFRDFLNRCLEMDVEKRGGGRDMYKLGLISIGNHTLSIHHLLFPLSSLTPLILAAKEAMKGNR</sequence>
<accession>A0A3P9A177</accession>
<dbReference type="InterPro" id="IPR011009">
    <property type="entry name" value="Kinase-like_dom_sf"/>
</dbReference>
<dbReference type="PROSITE" id="PS50011">
    <property type="entry name" value="PROTEIN_KINASE_DOM"/>
    <property type="match status" value="1"/>
</dbReference>
<keyword evidence="8 9" id="KW-0067">ATP-binding</keyword>
<evidence type="ECO:0000256" key="11">
    <source>
        <dbReference type="SAM" id="Phobius"/>
    </source>
</evidence>
<feature type="compositionally biased region" description="Basic and acidic residues" evidence="10">
    <location>
        <begin position="64"/>
        <end position="82"/>
    </location>
</feature>
<dbReference type="Pfam" id="PF00786">
    <property type="entry name" value="PBD"/>
    <property type="match status" value="1"/>
</dbReference>
<dbReference type="InterPro" id="IPR000095">
    <property type="entry name" value="CRIB_dom"/>
</dbReference>
<evidence type="ECO:0000256" key="2">
    <source>
        <dbReference type="ARBA" id="ARBA00012513"/>
    </source>
</evidence>
<evidence type="ECO:0000256" key="6">
    <source>
        <dbReference type="ARBA" id="ARBA00022741"/>
    </source>
</evidence>
<evidence type="ECO:0000259" key="12">
    <source>
        <dbReference type="PROSITE" id="PS50011"/>
    </source>
</evidence>
<dbReference type="Gene3D" id="3.30.200.20">
    <property type="entry name" value="Phosphorylase Kinase, domain 1"/>
    <property type="match status" value="1"/>
</dbReference>
<reference evidence="14" key="2">
    <citation type="submission" date="2020-02" db="EMBL/GenBank/DDBJ databases">
        <title>Esox lucius (northern pike) genome, fEsoLuc1, primary haplotype.</title>
        <authorList>
            <person name="Myers G."/>
            <person name="Karagic N."/>
            <person name="Meyer A."/>
            <person name="Pippel M."/>
            <person name="Reichard M."/>
            <person name="Winkler S."/>
            <person name="Tracey A."/>
            <person name="Sims Y."/>
            <person name="Howe K."/>
            <person name="Rhie A."/>
            <person name="Formenti G."/>
            <person name="Durbin R."/>
            <person name="Fedrigo O."/>
            <person name="Jarvis E.D."/>
        </authorList>
    </citation>
    <scope>NUCLEOTIDE SEQUENCE [LARGE SCALE GENOMIC DNA]</scope>
</reference>
<dbReference type="Pfam" id="PF00069">
    <property type="entry name" value="Pkinase"/>
    <property type="match status" value="1"/>
</dbReference>
<organism evidence="14 15">
    <name type="scientific">Esox lucius</name>
    <name type="common">Northern pike</name>
    <dbReference type="NCBI Taxonomy" id="8010"/>
    <lineage>
        <taxon>Eukaryota</taxon>
        <taxon>Metazoa</taxon>
        <taxon>Chordata</taxon>
        <taxon>Craniata</taxon>
        <taxon>Vertebrata</taxon>
        <taxon>Euteleostomi</taxon>
        <taxon>Actinopterygii</taxon>
        <taxon>Neopterygii</taxon>
        <taxon>Teleostei</taxon>
        <taxon>Protacanthopterygii</taxon>
        <taxon>Esociformes</taxon>
        <taxon>Esocidae</taxon>
        <taxon>Esox</taxon>
    </lineage>
</organism>
<feature type="region of interest" description="Disordered" evidence="10">
    <location>
        <begin position="1"/>
        <end position="82"/>
    </location>
</feature>
<dbReference type="InterPro" id="IPR008271">
    <property type="entry name" value="Ser/Thr_kinase_AS"/>
</dbReference>
<dbReference type="Proteomes" id="UP000265140">
    <property type="component" value="Chromosome 8"/>
</dbReference>
<evidence type="ECO:0000256" key="4">
    <source>
        <dbReference type="ARBA" id="ARBA00022527"/>
    </source>
</evidence>
<keyword evidence="6 9" id="KW-0547">Nucleotide-binding</keyword>
<keyword evidence="3" id="KW-0963">Cytoplasm</keyword>
<evidence type="ECO:0000256" key="5">
    <source>
        <dbReference type="ARBA" id="ARBA00022679"/>
    </source>
</evidence>
<dbReference type="GO" id="GO:0004674">
    <property type="term" value="F:protein serine/threonine kinase activity"/>
    <property type="evidence" value="ECO:0007669"/>
    <property type="project" value="UniProtKB-KW"/>
</dbReference>
<feature type="domain" description="CRIB" evidence="13">
    <location>
        <begin position="75"/>
        <end position="88"/>
    </location>
</feature>
<feature type="compositionally biased region" description="Polar residues" evidence="10">
    <location>
        <begin position="18"/>
        <end position="40"/>
    </location>
</feature>
<keyword evidence="11" id="KW-0472">Membrane</keyword>
<dbReference type="InParanoid" id="A0A3P9A177"/>
<dbReference type="GO" id="GO:0005524">
    <property type="term" value="F:ATP binding"/>
    <property type="evidence" value="ECO:0007669"/>
    <property type="project" value="UniProtKB-UniRule"/>
</dbReference>
<dbReference type="PROSITE" id="PS00108">
    <property type="entry name" value="PROTEIN_KINASE_ST"/>
    <property type="match status" value="1"/>
</dbReference>
<reference evidence="14" key="4">
    <citation type="submission" date="2025-09" db="UniProtKB">
        <authorList>
            <consortium name="Ensembl"/>
        </authorList>
    </citation>
    <scope>IDENTIFICATION</scope>
</reference>
<feature type="region of interest" description="Disordered" evidence="10">
    <location>
        <begin position="230"/>
        <end position="249"/>
    </location>
</feature>
<feature type="domain" description="Protein kinase" evidence="12">
    <location>
        <begin position="274"/>
        <end position="539"/>
    </location>
</feature>
<dbReference type="PROSITE" id="PS50108">
    <property type="entry name" value="CRIB"/>
    <property type="match status" value="1"/>
</dbReference>
<evidence type="ECO:0000256" key="3">
    <source>
        <dbReference type="ARBA" id="ARBA00022490"/>
    </source>
</evidence>
<evidence type="ECO:0000256" key="8">
    <source>
        <dbReference type="ARBA" id="ARBA00022840"/>
    </source>
</evidence>
<dbReference type="FunFam" id="3.30.200.20:FF:000069">
    <property type="entry name" value="Non-specific serine/threonine protein kinase"/>
    <property type="match status" value="1"/>
</dbReference>
<evidence type="ECO:0000256" key="9">
    <source>
        <dbReference type="PROSITE-ProRule" id="PRU10141"/>
    </source>
</evidence>
<feature type="transmembrane region" description="Helical" evidence="11">
    <location>
        <begin position="198"/>
        <end position="219"/>
    </location>
</feature>
<dbReference type="SMART" id="SM00220">
    <property type="entry name" value="S_TKc"/>
    <property type="match status" value="1"/>
</dbReference>
<evidence type="ECO:0000256" key="7">
    <source>
        <dbReference type="ARBA" id="ARBA00022777"/>
    </source>
</evidence>
<dbReference type="PANTHER" id="PTHR45832">
    <property type="entry name" value="SERINE/THREONINE-PROTEIN KINASE SAMKA-RELATED-RELATED"/>
    <property type="match status" value="1"/>
</dbReference>
<dbReference type="InterPro" id="IPR051931">
    <property type="entry name" value="PAK3-like"/>
</dbReference>
<comment type="subcellular location">
    <subcellularLocation>
        <location evidence="1">Cytoplasm</location>
    </subcellularLocation>
</comment>
<feature type="region of interest" description="Disordered" evidence="10">
    <location>
        <begin position="142"/>
        <end position="178"/>
    </location>
</feature>
<keyword evidence="11" id="KW-0812">Transmembrane</keyword>
<evidence type="ECO:0000313" key="14">
    <source>
        <dbReference type="Ensembl" id="ENSELUP00000034541.2"/>
    </source>
</evidence>
<dbReference type="InterPro" id="IPR036936">
    <property type="entry name" value="CRIB_dom_sf"/>
</dbReference>
<reference evidence="14" key="3">
    <citation type="submission" date="2025-08" db="UniProtKB">
        <authorList>
            <consortium name="Ensembl"/>
        </authorList>
    </citation>
    <scope>IDENTIFICATION</scope>
</reference>
<evidence type="ECO:0000259" key="13">
    <source>
        <dbReference type="PROSITE" id="PS50108"/>
    </source>
</evidence>
<name>A0A3P9A177_ESOLU</name>
<dbReference type="InterPro" id="IPR000719">
    <property type="entry name" value="Prot_kinase_dom"/>
</dbReference>
<dbReference type="AlphaFoldDB" id="A0A3P9A177"/>
<proteinExistence type="predicted"/>
<keyword evidence="7" id="KW-0418">Kinase</keyword>
<protein>
    <recommendedName>
        <fullName evidence="2">non-specific serine/threonine protein kinase</fullName>
        <ecNumber evidence="2">2.7.11.1</ecNumber>
    </recommendedName>
</protein>
<dbReference type="FunFam" id="1.10.510.10:FF:000011">
    <property type="entry name" value="Non-specific serine/threonine protein kinase"/>
    <property type="match status" value="1"/>
</dbReference>
<feature type="binding site" evidence="9">
    <location>
        <position position="303"/>
    </location>
    <ligand>
        <name>ATP</name>
        <dbReference type="ChEBI" id="CHEBI:30616"/>
    </ligand>
</feature>
<dbReference type="CDD" id="cd01093">
    <property type="entry name" value="CRIB_PAK_like"/>
    <property type="match status" value="1"/>
</dbReference>
<feature type="compositionally biased region" description="Polar residues" evidence="10">
    <location>
        <begin position="142"/>
        <end position="156"/>
    </location>
</feature>
<dbReference type="SMART" id="SM00285">
    <property type="entry name" value="PBD"/>
    <property type="match status" value="1"/>
</dbReference>
<dbReference type="STRING" id="8010.ENSELUP00000034541"/>
<dbReference type="GeneTree" id="ENSGT00950000182988"/>
<dbReference type="SUPFAM" id="SSF56112">
    <property type="entry name" value="Protein kinase-like (PK-like)"/>
    <property type="match status" value="1"/>
</dbReference>
<evidence type="ECO:0000256" key="10">
    <source>
        <dbReference type="SAM" id="MobiDB-lite"/>
    </source>
</evidence>
<dbReference type="FunFam" id="3.90.810.10:FF:000001">
    <property type="entry name" value="Non-specific serine/threonine protein kinase"/>
    <property type="match status" value="1"/>
</dbReference>
<evidence type="ECO:0000256" key="1">
    <source>
        <dbReference type="ARBA" id="ARBA00004496"/>
    </source>
</evidence>
<dbReference type="PROSITE" id="PS00107">
    <property type="entry name" value="PROTEIN_KINASE_ATP"/>
    <property type="match status" value="1"/>
</dbReference>
<keyword evidence="15" id="KW-1185">Reference proteome</keyword>
<keyword evidence="5" id="KW-0808">Transferase</keyword>
<dbReference type="Ensembl" id="ENSELUT00000021378.3">
    <property type="protein sequence ID" value="ENSELUP00000034541.2"/>
    <property type="gene ID" value="ENSELUG00000013169.3"/>
</dbReference>
<dbReference type="EC" id="2.7.11.1" evidence="2"/>
<dbReference type="GO" id="GO:0005737">
    <property type="term" value="C:cytoplasm"/>
    <property type="evidence" value="ECO:0007669"/>
    <property type="project" value="UniProtKB-SubCell"/>
</dbReference>
<reference evidence="15" key="1">
    <citation type="journal article" date="2014" name="PLoS ONE">
        <title>The genome and linkage map of the northern pike (Esox lucius): conserved synteny revealed between the salmonid sister group and the Neoteleostei.</title>
        <authorList>
            <person name="Rondeau E.B."/>
            <person name="Minkley D.R."/>
            <person name="Leong J.S."/>
            <person name="Messmer A.M."/>
            <person name="Jantzen J.R."/>
            <person name="von Schalburg K.R."/>
            <person name="Lemon C."/>
            <person name="Bird N.H."/>
            <person name="Koop B.F."/>
        </authorList>
    </citation>
    <scope>NUCLEOTIDE SEQUENCE</scope>
</reference>
<dbReference type="Gene3D" id="1.10.510.10">
    <property type="entry name" value="Transferase(Phosphotransferase) domain 1"/>
    <property type="match status" value="1"/>
</dbReference>
<dbReference type="InterPro" id="IPR017441">
    <property type="entry name" value="Protein_kinase_ATP_BS"/>
</dbReference>
<dbReference type="PANTHER" id="PTHR45832:SF21">
    <property type="entry name" value="NON-SPECIFIC SERINE_THREONINE PROTEIN KINASE"/>
    <property type="match status" value="1"/>
</dbReference>
<feature type="compositionally biased region" description="Acidic residues" evidence="10">
    <location>
        <begin position="160"/>
        <end position="169"/>
    </location>
</feature>
<keyword evidence="4" id="KW-0723">Serine/threonine-protein kinase</keyword>
<dbReference type="Bgee" id="ENSELUG00000013169">
    <property type="expression patterns" value="Expressed in ovary and 14 other cell types or tissues"/>
</dbReference>
<keyword evidence="11" id="KW-1133">Transmembrane helix</keyword>